<name>A0A5B8XNS4_9DELT</name>
<dbReference type="RefSeq" id="WP_146958810.1">
    <property type="nucleotide sequence ID" value="NZ_CP042467.1"/>
</dbReference>
<keyword evidence="2" id="KW-1185">Reference proteome</keyword>
<sequence length="354" mass="39975">MSRCDQCEYVPLTQYTSVRAQPWTSDDQGLNFFTCKRCGAVTVQRFDARTSYGQVWMLDAEVMTLLRMDAAPQRVVDYLLSDDYRANRAIGFGLFTGWAKQSLALAVVTRGLLGALPDRKGRRIIEVLEMIKVAMVELTHRASLGEQVVLRDADFVVAVLEGQQSAGLRPSDEARARILALEILELVVDPRLLGALEPEHESYIEAAIEHGNLVGRSRSEISRAAKSLGDQGLQRLIAEGQFLYDLLDRRQAFLPKGMTEVVWEALLGTYSRMNGELGPKAFLALQALVELQLVHRGLEPITWRERGHSFLHPRHGWVLFIPDFEPRFEMYSGINEARLLGTFGMWEEVERLIT</sequence>
<dbReference type="EMBL" id="CP042467">
    <property type="protein sequence ID" value="QED27125.1"/>
    <property type="molecule type" value="Genomic_DNA"/>
</dbReference>
<evidence type="ECO:0000313" key="2">
    <source>
        <dbReference type="Proteomes" id="UP000321595"/>
    </source>
</evidence>
<dbReference type="AlphaFoldDB" id="A0A5B8XNS4"/>
<reference evidence="1 2" key="1">
    <citation type="submission" date="2019-08" db="EMBL/GenBank/DDBJ databases">
        <authorList>
            <person name="Liang Q."/>
        </authorList>
    </citation>
    <scope>NUCLEOTIDE SEQUENCE [LARGE SCALE GENOMIC DNA]</scope>
    <source>
        <strain evidence="1 2">V1718</strain>
    </source>
</reference>
<accession>A0A5B8XNS4</accession>
<proteinExistence type="predicted"/>
<gene>
    <name evidence="1" type="ORF">FRD01_07690</name>
</gene>
<evidence type="ECO:0000313" key="1">
    <source>
        <dbReference type="EMBL" id="QED27125.1"/>
    </source>
</evidence>
<organism evidence="1 2">
    <name type="scientific">Microvenator marinus</name>
    <dbReference type="NCBI Taxonomy" id="2600177"/>
    <lineage>
        <taxon>Bacteria</taxon>
        <taxon>Deltaproteobacteria</taxon>
        <taxon>Bradymonadales</taxon>
        <taxon>Microvenatoraceae</taxon>
        <taxon>Microvenator</taxon>
    </lineage>
</organism>
<dbReference type="Proteomes" id="UP000321595">
    <property type="component" value="Chromosome"/>
</dbReference>
<dbReference type="KEGG" id="bbae:FRD01_07690"/>
<protein>
    <submittedName>
        <fullName evidence="1">Uncharacterized protein</fullName>
    </submittedName>
</protein>